<evidence type="ECO:0000313" key="3">
    <source>
        <dbReference type="Proteomes" id="UP000438760"/>
    </source>
</evidence>
<organism evidence="2 3">
    <name type="scientific">Myroides albus</name>
    <dbReference type="NCBI Taxonomy" id="2562892"/>
    <lineage>
        <taxon>Bacteria</taxon>
        <taxon>Pseudomonadati</taxon>
        <taxon>Bacteroidota</taxon>
        <taxon>Flavobacteriia</taxon>
        <taxon>Flavobacteriales</taxon>
        <taxon>Flavobacteriaceae</taxon>
        <taxon>Myroides</taxon>
    </lineage>
</organism>
<accession>A0A6I3LHV5</accession>
<dbReference type="GO" id="GO:0004497">
    <property type="term" value="F:monooxygenase activity"/>
    <property type="evidence" value="ECO:0007669"/>
    <property type="project" value="UniProtKB-KW"/>
</dbReference>
<evidence type="ECO:0000313" key="2">
    <source>
        <dbReference type="EMBL" id="MTG97823.1"/>
    </source>
</evidence>
<name>A0A6I3LHV5_9FLAO</name>
<dbReference type="Proteomes" id="UP000438760">
    <property type="component" value="Unassembled WGS sequence"/>
</dbReference>
<dbReference type="PANTHER" id="PTHR33336">
    <property type="entry name" value="QUINOL MONOOXYGENASE YGIN-RELATED"/>
    <property type="match status" value="1"/>
</dbReference>
<reference evidence="2 3" key="1">
    <citation type="submission" date="2019-11" db="EMBL/GenBank/DDBJ databases">
        <title>Genome of Strain BIT-d1.</title>
        <authorList>
            <person name="Yang Y."/>
        </authorList>
    </citation>
    <scope>NUCLEOTIDE SEQUENCE [LARGE SCALE GENOMIC DNA]</scope>
    <source>
        <strain evidence="2 3">BIT-d1</strain>
    </source>
</reference>
<keyword evidence="2" id="KW-0560">Oxidoreductase</keyword>
<comment type="caution">
    <text evidence="2">The sequence shown here is derived from an EMBL/GenBank/DDBJ whole genome shotgun (WGS) entry which is preliminary data.</text>
</comment>
<dbReference type="Gene3D" id="3.30.70.100">
    <property type="match status" value="1"/>
</dbReference>
<dbReference type="OrthoDB" id="1120859at2"/>
<dbReference type="AlphaFoldDB" id="A0A6I3LHV5"/>
<dbReference type="RefSeq" id="WP_155091864.1">
    <property type="nucleotide sequence ID" value="NZ_CP102754.1"/>
</dbReference>
<dbReference type="InterPro" id="IPR050744">
    <property type="entry name" value="AI-2_Isomerase_LsrG"/>
</dbReference>
<dbReference type="Pfam" id="PF03992">
    <property type="entry name" value="ABM"/>
    <property type="match status" value="1"/>
</dbReference>
<dbReference type="PROSITE" id="PS51725">
    <property type="entry name" value="ABM"/>
    <property type="match status" value="1"/>
</dbReference>
<protein>
    <submittedName>
        <fullName evidence="2">Antibiotic biosynthesis monooxygenase</fullName>
    </submittedName>
</protein>
<feature type="domain" description="ABM" evidence="1">
    <location>
        <begin position="2"/>
        <end position="91"/>
    </location>
</feature>
<proteinExistence type="predicted"/>
<dbReference type="EMBL" id="WMJX01000010">
    <property type="protein sequence ID" value="MTG97823.1"/>
    <property type="molecule type" value="Genomic_DNA"/>
</dbReference>
<keyword evidence="3" id="KW-1185">Reference proteome</keyword>
<dbReference type="SUPFAM" id="SSF54909">
    <property type="entry name" value="Dimeric alpha+beta barrel"/>
    <property type="match status" value="1"/>
</dbReference>
<dbReference type="GO" id="GO:0005829">
    <property type="term" value="C:cytosol"/>
    <property type="evidence" value="ECO:0007669"/>
    <property type="project" value="TreeGrafter"/>
</dbReference>
<dbReference type="InterPro" id="IPR011008">
    <property type="entry name" value="Dimeric_a/b-barrel"/>
</dbReference>
<sequence length="98" mass="11958">MFIRIVKLTFHEDKVEEFVNYFEEIKSVVRNQPGCTFLELYQDKHIKNIFFTYSYWDTEQDLDTYRHSSTFKEVWPFVKTLFSEKAEAWSVDRLVTVK</sequence>
<evidence type="ECO:0000259" key="1">
    <source>
        <dbReference type="PROSITE" id="PS51725"/>
    </source>
</evidence>
<gene>
    <name evidence="2" type="ORF">GJV76_06660</name>
</gene>
<dbReference type="InterPro" id="IPR007138">
    <property type="entry name" value="ABM_dom"/>
</dbReference>
<dbReference type="PANTHER" id="PTHR33336:SF1">
    <property type="entry name" value="(4S)-4-HYDROXY-5-PHOSPHONOOXYPENTANE-2,3-DIONE ISOMERASE"/>
    <property type="match status" value="1"/>
</dbReference>
<keyword evidence="2" id="KW-0503">Monooxygenase</keyword>